<reference evidence="4 5" key="1">
    <citation type="submission" date="2018-06" db="EMBL/GenBank/DDBJ databases">
        <title>Genomic Encyclopedia of Type Strains, Phase IV (KMG-IV): sequencing the most valuable type-strain genomes for metagenomic binning, comparative biology and taxonomic classification.</title>
        <authorList>
            <person name="Goeker M."/>
        </authorList>
    </citation>
    <scope>NUCLEOTIDE SEQUENCE [LARGE SCALE GENOMIC DNA]</scope>
    <source>
        <strain evidence="4 5">DSM 44599</strain>
    </source>
</reference>
<evidence type="ECO:0000313" key="4">
    <source>
        <dbReference type="EMBL" id="RBO96916.1"/>
    </source>
</evidence>
<dbReference type="Pfam" id="PF13305">
    <property type="entry name" value="TetR_C_33"/>
    <property type="match status" value="1"/>
</dbReference>
<dbReference type="SUPFAM" id="SSF48498">
    <property type="entry name" value="Tetracyclin repressor-like, C-terminal domain"/>
    <property type="match status" value="1"/>
</dbReference>
<evidence type="ECO:0000256" key="2">
    <source>
        <dbReference type="ARBA" id="ARBA00023163"/>
    </source>
</evidence>
<evidence type="ECO:0000259" key="3">
    <source>
        <dbReference type="Pfam" id="PF13305"/>
    </source>
</evidence>
<proteinExistence type="predicted"/>
<accession>A0A366E3G5</accession>
<sequence length="62" mass="6889">MIVRQAFPDDDEEAMATAMWSMVHGLAFLFLHGKFDATAPGAPADTVRAAVRNMLEARARRR</sequence>
<dbReference type="InterPro" id="IPR025996">
    <property type="entry name" value="MT1864/Rv1816-like_C"/>
</dbReference>
<gene>
    <name evidence="4" type="ORF">DFR74_101935</name>
</gene>
<evidence type="ECO:0000256" key="1">
    <source>
        <dbReference type="ARBA" id="ARBA00023015"/>
    </source>
</evidence>
<evidence type="ECO:0000313" key="5">
    <source>
        <dbReference type="Proteomes" id="UP000252586"/>
    </source>
</evidence>
<keyword evidence="5" id="KW-1185">Reference proteome</keyword>
<dbReference type="Gene3D" id="1.10.357.10">
    <property type="entry name" value="Tetracycline Repressor, domain 2"/>
    <property type="match status" value="1"/>
</dbReference>
<dbReference type="EMBL" id="QNRE01000001">
    <property type="protein sequence ID" value="RBO96916.1"/>
    <property type="molecule type" value="Genomic_DNA"/>
</dbReference>
<comment type="caution">
    <text evidence="4">The sequence shown here is derived from an EMBL/GenBank/DDBJ whole genome shotgun (WGS) entry which is preliminary data.</text>
</comment>
<keyword evidence="2" id="KW-0804">Transcription</keyword>
<dbReference type="Proteomes" id="UP000252586">
    <property type="component" value="Unassembled WGS sequence"/>
</dbReference>
<dbReference type="AlphaFoldDB" id="A0A366E3G5"/>
<protein>
    <submittedName>
        <fullName evidence="4">WHG domain-containing protein</fullName>
    </submittedName>
</protein>
<feature type="domain" description="HTH-type transcriptional regulator MT1864/Rv1816-like C-terminal" evidence="3">
    <location>
        <begin position="4"/>
        <end position="53"/>
    </location>
</feature>
<organism evidence="4 5">
    <name type="scientific">Nocardia puris</name>
    <dbReference type="NCBI Taxonomy" id="208602"/>
    <lineage>
        <taxon>Bacteria</taxon>
        <taxon>Bacillati</taxon>
        <taxon>Actinomycetota</taxon>
        <taxon>Actinomycetes</taxon>
        <taxon>Mycobacteriales</taxon>
        <taxon>Nocardiaceae</taxon>
        <taxon>Nocardia</taxon>
    </lineage>
</organism>
<name>A0A366E3G5_9NOCA</name>
<dbReference type="InterPro" id="IPR036271">
    <property type="entry name" value="Tet_transcr_reg_TetR-rel_C_sf"/>
</dbReference>
<keyword evidence="1" id="KW-0805">Transcription regulation</keyword>